<dbReference type="PRINTS" id="PR00081">
    <property type="entry name" value="GDHRDH"/>
</dbReference>
<evidence type="ECO:0000256" key="2">
    <source>
        <dbReference type="ARBA" id="ARBA00004760"/>
    </source>
</evidence>
<comment type="subcellular location">
    <subcellularLocation>
        <location evidence="1">Endoplasmic reticulum</location>
    </subcellularLocation>
</comment>
<evidence type="ECO:0000256" key="5">
    <source>
        <dbReference type="ARBA" id="ARBA00022857"/>
    </source>
</evidence>
<evidence type="ECO:0000256" key="4">
    <source>
        <dbReference type="ARBA" id="ARBA00022824"/>
    </source>
</evidence>
<comment type="pathway">
    <text evidence="3">Sphingolipid metabolism.</text>
</comment>
<dbReference type="EMBL" id="KB822719">
    <property type="protein sequence ID" value="ETN41593.1"/>
    <property type="molecule type" value="Genomic_DNA"/>
</dbReference>
<feature type="transmembrane region" description="Helical" evidence="12">
    <location>
        <begin position="348"/>
        <end position="366"/>
    </location>
</feature>
<dbReference type="Gene3D" id="3.40.50.720">
    <property type="entry name" value="NAD(P)-binding Rossmann-like Domain"/>
    <property type="match status" value="1"/>
</dbReference>
<sequence length="387" mass="41704">MPSVLASYGSNTTLYLTVLSVALPVLLLCLKMLFSRANKFPVAGRTIIITGGSQGLGLSLANKLAARGGNVVIVAREEGKLASALTEIKSHATSPNQRFLSLSYDLTLPESAPAILKQVTEWNDGNPPDIVWCCAGYCIPGFFADIPIETLRSQMDTLYWTCAYVAHATLNLWKTPLGVHTADPSSSDSKSPFAAASKGANPPLPPRHLIFTCSSLVCFPIAGYAPYTPAKSAMRALADSLQHEIALYNGCVQSTTTPASQKPAAEIKLHTILPMGIFSPNFERESELKPSVTKMLEETDQPQTPEDVADAAIRGVERGEIMVPTNLLSRLMVGAGRNASLRQGLGEVLWNLLGSIVVVFVAWDFWSKTRRWGRERGLQTGPGVPNP</sequence>
<comment type="pathway">
    <text evidence="2">Lipid metabolism; sphingolipid metabolism.</text>
</comment>
<dbReference type="RefSeq" id="XP_008716102.1">
    <property type="nucleotide sequence ID" value="XM_008717880.1"/>
</dbReference>
<dbReference type="SUPFAM" id="SSF51735">
    <property type="entry name" value="NAD(P)-binding Rossmann-fold domains"/>
    <property type="match status" value="1"/>
</dbReference>
<comment type="function">
    <text evidence="10">Catalyzes the reduction of 3'-oxosphinganine (3-ketodihydrosphingosine/KDS) to sphinganine (dihydrosphingosine/DHS), the second step of de novo sphingolipid biosynthesis.</text>
</comment>
<keyword evidence="12" id="KW-0472">Membrane</keyword>
<evidence type="ECO:0000256" key="10">
    <source>
        <dbReference type="ARBA" id="ARBA00044737"/>
    </source>
</evidence>
<keyword evidence="5" id="KW-0521">NADP</keyword>
<dbReference type="InParanoid" id="W2S0M4"/>
<accession>W2S0M4</accession>
<keyword evidence="12" id="KW-1133">Transmembrane helix</keyword>
<dbReference type="GO" id="GO:0030148">
    <property type="term" value="P:sphingolipid biosynthetic process"/>
    <property type="evidence" value="ECO:0007669"/>
    <property type="project" value="InterPro"/>
</dbReference>
<dbReference type="CDD" id="cd08939">
    <property type="entry name" value="KDSR-like_SDR_c"/>
    <property type="match status" value="1"/>
</dbReference>
<protein>
    <recommendedName>
        <fullName evidence="9">3-dehydrosphinganine reductase</fullName>
        <ecNumber evidence="9">1.1.1.102</ecNumber>
    </recommendedName>
</protein>
<keyword evidence="7" id="KW-0560">Oxidoreductase</keyword>
<evidence type="ECO:0000256" key="11">
    <source>
        <dbReference type="ARBA" id="ARBA00048930"/>
    </source>
</evidence>
<dbReference type="VEuPathDB" id="FungiDB:HMPREF1541_03529"/>
<dbReference type="GeneID" id="19970868"/>
<evidence type="ECO:0000256" key="3">
    <source>
        <dbReference type="ARBA" id="ARBA00004991"/>
    </source>
</evidence>
<dbReference type="InterPro" id="IPR036291">
    <property type="entry name" value="NAD(P)-bd_dom_sf"/>
</dbReference>
<dbReference type="HOGENOM" id="CLU_010194_3_0_1"/>
<keyword evidence="14" id="KW-1185">Reference proteome</keyword>
<organism evidence="13 14">
    <name type="scientific">Cyphellophora europaea (strain CBS 101466)</name>
    <name type="common">Phialophora europaea</name>
    <dbReference type="NCBI Taxonomy" id="1220924"/>
    <lineage>
        <taxon>Eukaryota</taxon>
        <taxon>Fungi</taxon>
        <taxon>Dikarya</taxon>
        <taxon>Ascomycota</taxon>
        <taxon>Pezizomycotina</taxon>
        <taxon>Eurotiomycetes</taxon>
        <taxon>Chaetothyriomycetidae</taxon>
        <taxon>Chaetothyriales</taxon>
        <taxon>Cyphellophoraceae</taxon>
        <taxon>Cyphellophora</taxon>
    </lineage>
</organism>
<dbReference type="GO" id="GO:0006666">
    <property type="term" value="P:3-keto-sphinganine metabolic process"/>
    <property type="evidence" value="ECO:0007669"/>
    <property type="project" value="InterPro"/>
</dbReference>
<dbReference type="AlphaFoldDB" id="W2S0M4"/>
<evidence type="ECO:0000313" key="14">
    <source>
        <dbReference type="Proteomes" id="UP000030752"/>
    </source>
</evidence>
<dbReference type="Proteomes" id="UP000030752">
    <property type="component" value="Unassembled WGS sequence"/>
</dbReference>
<evidence type="ECO:0000313" key="13">
    <source>
        <dbReference type="EMBL" id="ETN41593.1"/>
    </source>
</evidence>
<evidence type="ECO:0000256" key="1">
    <source>
        <dbReference type="ARBA" id="ARBA00004240"/>
    </source>
</evidence>
<dbReference type="OrthoDB" id="10267115at2759"/>
<feature type="transmembrane region" description="Helical" evidence="12">
    <location>
        <begin position="12"/>
        <end position="30"/>
    </location>
</feature>
<keyword evidence="12" id="KW-0812">Transmembrane</keyword>
<dbReference type="FunCoup" id="W2S0M4">
    <property type="interactions" value="100"/>
</dbReference>
<evidence type="ECO:0000256" key="6">
    <source>
        <dbReference type="ARBA" id="ARBA00022919"/>
    </source>
</evidence>
<keyword evidence="8" id="KW-0443">Lipid metabolism</keyword>
<dbReference type="InterPro" id="IPR002347">
    <property type="entry name" value="SDR_fam"/>
</dbReference>
<dbReference type="GO" id="GO:0047560">
    <property type="term" value="F:3-dehydrosphinganine reductase activity"/>
    <property type="evidence" value="ECO:0007669"/>
    <property type="project" value="UniProtKB-EC"/>
</dbReference>
<name>W2S0M4_CYPE1</name>
<evidence type="ECO:0000256" key="8">
    <source>
        <dbReference type="ARBA" id="ARBA00023098"/>
    </source>
</evidence>
<keyword evidence="6" id="KW-0746">Sphingolipid metabolism</keyword>
<reference evidence="13 14" key="1">
    <citation type="submission" date="2013-03" db="EMBL/GenBank/DDBJ databases">
        <title>The Genome Sequence of Phialophora europaea CBS 101466.</title>
        <authorList>
            <consortium name="The Broad Institute Genomics Platform"/>
            <person name="Cuomo C."/>
            <person name="de Hoog S."/>
            <person name="Gorbushina A."/>
            <person name="Walker B."/>
            <person name="Young S.K."/>
            <person name="Zeng Q."/>
            <person name="Gargeya S."/>
            <person name="Fitzgerald M."/>
            <person name="Haas B."/>
            <person name="Abouelleil A."/>
            <person name="Allen A.W."/>
            <person name="Alvarado L."/>
            <person name="Arachchi H.M."/>
            <person name="Berlin A.M."/>
            <person name="Chapman S.B."/>
            <person name="Gainer-Dewar J."/>
            <person name="Goldberg J."/>
            <person name="Griggs A."/>
            <person name="Gujja S."/>
            <person name="Hansen M."/>
            <person name="Howarth C."/>
            <person name="Imamovic A."/>
            <person name="Ireland A."/>
            <person name="Larimer J."/>
            <person name="McCowan C."/>
            <person name="Murphy C."/>
            <person name="Pearson M."/>
            <person name="Poon T.W."/>
            <person name="Priest M."/>
            <person name="Roberts A."/>
            <person name="Saif S."/>
            <person name="Shea T."/>
            <person name="Sisk P."/>
            <person name="Sykes S."/>
            <person name="Wortman J."/>
            <person name="Nusbaum C."/>
            <person name="Birren B."/>
        </authorList>
    </citation>
    <scope>NUCLEOTIDE SEQUENCE [LARGE SCALE GENOMIC DNA]</scope>
    <source>
        <strain evidence="13 14">CBS 101466</strain>
    </source>
</reference>
<evidence type="ECO:0000256" key="9">
    <source>
        <dbReference type="ARBA" id="ARBA00026112"/>
    </source>
</evidence>
<dbReference type="STRING" id="1220924.W2S0M4"/>
<dbReference type="InterPro" id="IPR045022">
    <property type="entry name" value="KDSR-like"/>
</dbReference>
<evidence type="ECO:0000256" key="12">
    <source>
        <dbReference type="SAM" id="Phobius"/>
    </source>
</evidence>
<dbReference type="Pfam" id="PF00106">
    <property type="entry name" value="adh_short"/>
    <property type="match status" value="1"/>
</dbReference>
<gene>
    <name evidence="13" type="ORF">HMPREF1541_03529</name>
</gene>
<dbReference type="PANTHER" id="PTHR43550">
    <property type="entry name" value="3-KETODIHYDROSPHINGOSINE REDUCTASE"/>
    <property type="match status" value="1"/>
</dbReference>
<comment type="catalytic activity">
    <reaction evidence="11">
        <text>sphinganine + NADP(+) = 3-oxosphinganine + NADPH + H(+)</text>
        <dbReference type="Rhea" id="RHEA:22640"/>
        <dbReference type="ChEBI" id="CHEBI:15378"/>
        <dbReference type="ChEBI" id="CHEBI:57783"/>
        <dbReference type="ChEBI" id="CHEBI:57817"/>
        <dbReference type="ChEBI" id="CHEBI:58299"/>
        <dbReference type="ChEBI" id="CHEBI:58349"/>
        <dbReference type="EC" id="1.1.1.102"/>
    </reaction>
    <physiologicalReaction direction="right-to-left" evidence="11">
        <dbReference type="Rhea" id="RHEA:22642"/>
    </physiologicalReaction>
</comment>
<keyword evidence="4" id="KW-0256">Endoplasmic reticulum</keyword>
<dbReference type="GO" id="GO:0005789">
    <property type="term" value="C:endoplasmic reticulum membrane"/>
    <property type="evidence" value="ECO:0007669"/>
    <property type="project" value="TreeGrafter"/>
</dbReference>
<evidence type="ECO:0000256" key="7">
    <source>
        <dbReference type="ARBA" id="ARBA00023002"/>
    </source>
</evidence>
<dbReference type="eggNOG" id="KOG1210">
    <property type="taxonomic scope" value="Eukaryota"/>
</dbReference>
<dbReference type="PANTHER" id="PTHR43550:SF3">
    <property type="entry name" value="3-KETODIHYDROSPHINGOSINE REDUCTASE"/>
    <property type="match status" value="1"/>
</dbReference>
<proteinExistence type="predicted"/>
<dbReference type="EC" id="1.1.1.102" evidence="9"/>